<accession>A0A8S5MU64</accession>
<dbReference type="InterPro" id="IPR056111">
    <property type="entry name" value="DUF7694"/>
</dbReference>
<sequence length="117" mass="13676">MRDLHALDKWRLDVRKYCGSNGDDKNGAFKIFVNGRALFCIASNGRGWEHVSVSPKNQKRCPTWEEMCAVKNLFFEPEETVIQFHPAQSQYVDQHQYCLHLWRPIEQEIPTPTVELV</sequence>
<name>A0A8S5MU64_9CAUD</name>
<evidence type="ECO:0000259" key="1">
    <source>
        <dbReference type="Pfam" id="PF24746"/>
    </source>
</evidence>
<feature type="domain" description="DUF7694" evidence="1">
    <location>
        <begin position="41"/>
        <end position="105"/>
    </location>
</feature>
<proteinExistence type="predicted"/>
<dbReference type="Pfam" id="PF24746">
    <property type="entry name" value="DUF7694"/>
    <property type="match status" value="1"/>
</dbReference>
<dbReference type="EMBL" id="BK014990">
    <property type="protein sequence ID" value="DAD85909.1"/>
    <property type="molecule type" value="Genomic_DNA"/>
</dbReference>
<protein>
    <recommendedName>
        <fullName evidence="1">DUF7694 domain-containing protein</fullName>
    </recommendedName>
</protein>
<reference evidence="2" key="1">
    <citation type="journal article" date="2021" name="Proc. Natl. Acad. Sci. U.S.A.">
        <title>A Catalog of Tens of Thousands of Viruses from Human Metagenomes Reveals Hidden Associations with Chronic Diseases.</title>
        <authorList>
            <person name="Tisza M.J."/>
            <person name="Buck C.B."/>
        </authorList>
    </citation>
    <scope>NUCLEOTIDE SEQUENCE</scope>
    <source>
        <strain evidence="2">CtGdK3</strain>
    </source>
</reference>
<evidence type="ECO:0000313" key="2">
    <source>
        <dbReference type="EMBL" id="DAD85909.1"/>
    </source>
</evidence>
<organism evidence="2">
    <name type="scientific">Siphoviridae sp. ctGdK3</name>
    <dbReference type="NCBI Taxonomy" id="2826222"/>
    <lineage>
        <taxon>Viruses</taxon>
        <taxon>Duplodnaviria</taxon>
        <taxon>Heunggongvirae</taxon>
        <taxon>Uroviricota</taxon>
        <taxon>Caudoviricetes</taxon>
    </lineage>
</organism>